<dbReference type="InterPro" id="IPR002818">
    <property type="entry name" value="DJ-1/PfpI"/>
</dbReference>
<keyword evidence="3" id="KW-0808">Transferase</keyword>
<dbReference type="CDD" id="cd03169">
    <property type="entry name" value="GATase1_PfpI_1"/>
    <property type="match status" value="1"/>
</dbReference>
<evidence type="ECO:0000259" key="2">
    <source>
        <dbReference type="Pfam" id="PF01965"/>
    </source>
</evidence>
<name>A0A252BT35_9PROT</name>
<sequence>MTDDVKLLMLAGDYVEDYEIMVPYQALSMLGYRVDVVCPDRKAGDKVLTAIHDFEGAQTYSEKPGHAFTLTADFDAIDTDEYLGLIVPGGRAPEYLRLNPRVIEIVRAFADRPMAAICHGAQLLAAAGVIKGRTVSAYPACRPEVELAGGTYADIAVTEAVTDGELVSAPAWPAHPAWLAQFLKVLGANISI</sequence>
<accession>A0A252BT35</accession>
<dbReference type="Gene3D" id="3.40.50.880">
    <property type="match status" value="1"/>
</dbReference>
<comment type="similarity">
    <text evidence="1">Belongs to the peptidase C56 family.</text>
</comment>
<protein>
    <submittedName>
        <fullName evidence="3">Glutamine amidotransferase</fullName>
    </submittedName>
</protein>
<dbReference type="STRING" id="1236501.GCA_000613865_01505"/>
<dbReference type="AlphaFoldDB" id="A0A252BT35"/>
<dbReference type="InterPro" id="IPR006286">
    <property type="entry name" value="C56_PfpI-like"/>
</dbReference>
<gene>
    <name evidence="3" type="ORF">HK26_05225</name>
</gene>
<keyword evidence="3" id="KW-0315">Glutamine amidotransferase</keyword>
<comment type="caution">
    <text evidence="3">The sequence shown here is derived from an EMBL/GenBank/DDBJ whole genome shotgun (WGS) entry which is preliminary data.</text>
</comment>
<feature type="domain" description="DJ-1/PfpI" evidence="2">
    <location>
        <begin position="6"/>
        <end position="184"/>
    </location>
</feature>
<dbReference type="GO" id="GO:0016740">
    <property type="term" value="F:transferase activity"/>
    <property type="evidence" value="ECO:0007669"/>
    <property type="project" value="UniProtKB-KW"/>
</dbReference>
<dbReference type="InterPro" id="IPR029062">
    <property type="entry name" value="Class_I_gatase-like"/>
</dbReference>
<evidence type="ECO:0000313" key="4">
    <source>
        <dbReference type="Proteomes" id="UP000194931"/>
    </source>
</evidence>
<organism evidence="3 4">
    <name type="scientific">Acetobacter okinawensis</name>
    <dbReference type="NCBI Taxonomy" id="1076594"/>
    <lineage>
        <taxon>Bacteria</taxon>
        <taxon>Pseudomonadati</taxon>
        <taxon>Pseudomonadota</taxon>
        <taxon>Alphaproteobacteria</taxon>
        <taxon>Acetobacterales</taxon>
        <taxon>Acetobacteraceae</taxon>
        <taxon>Acetobacter</taxon>
    </lineage>
</organism>
<dbReference type="Proteomes" id="UP000194931">
    <property type="component" value="Unassembled WGS sequence"/>
</dbReference>
<proteinExistence type="inferred from homology"/>
<evidence type="ECO:0000256" key="1">
    <source>
        <dbReference type="ARBA" id="ARBA00008542"/>
    </source>
</evidence>
<keyword evidence="4" id="KW-1185">Reference proteome</keyword>
<reference evidence="4" key="1">
    <citation type="submission" date="2014-06" db="EMBL/GenBank/DDBJ databases">
        <authorList>
            <person name="Winans N.J."/>
            <person name="Newell P.D."/>
            <person name="Douglas A.E."/>
        </authorList>
    </citation>
    <scope>NUCLEOTIDE SEQUENCE [LARGE SCALE GENOMIC DNA]</scope>
</reference>
<dbReference type="PROSITE" id="PS51276">
    <property type="entry name" value="PEPTIDASE_C56_PFPI"/>
    <property type="match status" value="1"/>
</dbReference>
<dbReference type="PANTHER" id="PTHR42733">
    <property type="entry name" value="DJ-1 PROTEIN"/>
    <property type="match status" value="1"/>
</dbReference>
<dbReference type="Pfam" id="PF01965">
    <property type="entry name" value="DJ-1_PfpI"/>
    <property type="match status" value="1"/>
</dbReference>
<dbReference type="RefSeq" id="WP_086639594.1">
    <property type="nucleotide sequence ID" value="NZ_JAMZAB010000003.1"/>
</dbReference>
<dbReference type="PANTHER" id="PTHR42733:SF2">
    <property type="entry name" value="DJ-1_THIJ_PFPI FAMILY PROTEIN"/>
    <property type="match status" value="1"/>
</dbReference>
<dbReference type="OrthoDB" id="9792284at2"/>
<dbReference type="NCBIfam" id="TIGR01382">
    <property type="entry name" value="PfpI"/>
    <property type="match status" value="1"/>
</dbReference>
<evidence type="ECO:0000313" key="3">
    <source>
        <dbReference type="EMBL" id="OUJ11967.1"/>
    </source>
</evidence>
<dbReference type="EMBL" id="JOPJ01000020">
    <property type="protein sequence ID" value="OUJ11967.1"/>
    <property type="molecule type" value="Genomic_DNA"/>
</dbReference>
<dbReference type="SUPFAM" id="SSF52317">
    <property type="entry name" value="Class I glutamine amidotransferase-like"/>
    <property type="match status" value="1"/>
</dbReference>
<dbReference type="eggNOG" id="COG0693">
    <property type="taxonomic scope" value="Bacteria"/>
</dbReference>